<evidence type="ECO:0000259" key="1">
    <source>
        <dbReference type="PROSITE" id="PS50927"/>
    </source>
</evidence>
<name>A0A1Y1UU70_9FUNG</name>
<dbReference type="OrthoDB" id="2133419at2759"/>
<dbReference type="SUPFAM" id="SSF51110">
    <property type="entry name" value="alpha-D-mannose-specific plant lectins"/>
    <property type="match status" value="1"/>
</dbReference>
<dbReference type="EMBL" id="MCFH01000083">
    <property type="protein sequence ID" value="ORX41567.1"/>
    <property type="molecule type" value="Genomic_DNA"/>
</dbReference>
<feature type="domain" description="Bulb-type lectin" evidence="1">
    <location>
        <begin position="1"/>
        <end position="122"/>
    </location>
</feature>
<reference evidence="2 3" key="1">
    <citation type="submission" date="2016-08" db="EMBL/GenBank/DDBJ databases">
        <title>Genomes of anaerobic fungi encode conserved fungal cellulosomes for biomass hydrolysis.</title>
        <authorList>
            <consortium name="DOE Joint Genome Institute"/>
            <person name="Haitjema C.H."/>
            <person name="Gilmore S.P."/>
            <person name="Henske J.K."/>
            <person name="Solomon K.V."/>
            <person name="De Groot R."/>
            <person name="Kuo A."/>
            <person name="Mondo S.J."/>
            <person name="Salamov A.A."/>
            <person name="Labutti K."/>
            <person name="Zhao Z."/>
            <person name="Chiniquy J."/>
            <person name="Barry K."/>
            <person name="Brewer H.M."/>
            <person name="Purvine S.O."/>
            <person name="Wright A.T."/>
            <person name="Boxma B."/>
            <person name="Van Alen T."/>
            <person name="Hackstein J.H."/>
            <person name="Baker S.E."/>
            <person name="Grigoriev I.V."/>
            <person name="O'Malley M.A."/>
        </authorList>
    </citation>
    <scope>NUCLEOTIDE SEQUENCE [LARGE SCALE GENOMIC DNA]</scope>
    <source>
        <strain evidence="3">finn</strain>
    </source>
</reference>
<reference evidence="2 3" key="2">
    <citation type="submission" date="2016-08" db="EMBL/GenBank/DDBJ databases">
        <title>Pervasive Adenine N6-methylation of Active Genes in Fungi.</title>
        <authorList>
            <consortium name="DOE Joint Genome Institute"/>
            <person name="Mondo S.J."/>
            <person name="Dannebaum R.O."/>
            <person name="Kuo R.C."/>
            <person name="Labutti K."/>
            <person name="Haridas S."/>
            <person name="Kuo A."/>
            <person name="Salamov A."/>
            <person name="Ahrendt S.R."/>
            <person name="Lipzen A."/>
            <person name="Sullivan W."/>
            <person name="Andreopoulos W.B."/>
            <person name="Clum A."/>
            <person name="Lindquist E."/>
            <person name="Daum C."/>
            <person name="Ramamoorthy G.K."/>
            <person name="Gryganskyi A."/>
            <person name="Culley D."/>
            <person name="Magnuson J.K."/>
            <person name="James T.Y."/>
            <person name="O'Malley M.A."/>
            <person name="Stajich J.E."/>
            <person name="Spatafora J.W."/>
            <person name="Visel A."/>
            <person name="Grigoriev I.V."/>
        </authorList>
    </citation>
    <scope>NUCLEOTIDE SEQUENCE [LARGE SCALE GENOMIC DNA]</scope>
    <source>
        <strain evidence="3">finn</strain>
    </source>
</reference>
<keyword evidence="3" id="KW-1185">Reference proteome</keyword>
<proteinExistence type="predicted"/>
<dbReference type="InterPro" id="IPR036426">
    <property type="entry name" value="Bulb-type_lectin_dom_sf"/>
</dbReference>
<sequence length="417" mass="49282">MSFTCDTKMRENEALVSSNGKYRFYVQPSGNLVIKENSRTMWSSLTANIEIFEAPYILSFSPLGELLLRDKNKFLIWHTVNGDSFKNTEKIEDIRKFSLILSDDGELYIEDNYHNMYWSSWPVRLYNQHIRYVEPMIYDISICKETIRNKYIYDLFSNPNIYNYYEDPDDSTTYVRKYYVNNLLPNESLLSIYHATLNVTDTEVVFYYKYKDKMHSKELASCSKNSNVKELKLEKNGLYLYCNDNTYKTIAMVPENQKYYRLSIEKRYKMDYPDLMIYNTKTKEFLWGLNPVKFLYSVVPNKTKYGEYNRIVTANTFTTFDRLISYNGGGNHVYMSNSHGLELSNSAYTEFKSLSLLDDNFYINDEIIIKNEKNMELSYDGINDKLIITNDADTLWELFGRKKCNKFISSDENCNTL</sequence>
<dbReference type="PROSITE" id="PS50927">
    <property type="entry name" value="BULB_LECTIN"/>
    <property type="match status" value="1"/>
</dbReference>
<accession>A0A1Y1UU70</accession>
<gene>
    <name evidence="2" type="ORF">BCR36DRAFT_467702</name>
</gene>
<dbReference type="Proteomes" id="UP000193719">
    <property type="component" value="Unassembled WGS sequence"/>
</dbReference>
<dbReference type="AlphaFoldDB" id="A0A1Y1UU70"/>
<organism evidence="2 3">
    <name type="scientific">Piromyces finnis</name>
    <dbReference type="NCBI Taxonomy" id="1754191"/>
    <lineage>
        <taxon>Eukaryota</taxon>
        <taxon>Fungi</taxon>
        <taxon>Fungi incertae sedis</taxon>
        <taxon>Chytridiomycota</taxon>
        <taxon>Chytridiomycota incertae sedis</taxon>
        <taxon>Neocallimastigomycetes</taxon>
        <taxon>Neocallimastigales</taxon>
        <taxon>Neocallimastigaceae</taxon>
        <taxon>Piromyces</taxon>
    </lineage>
</organism>
<evidence type="ECO:0000313" key="2">
    <source>
        <dbReference type="EMBL" id="ORX41567.1"/>
    </source>
</evidence>
<dbReference type="InterPro" id="IPR001480">
    <property type="entry name" value="Bulb-type_lectin_dom"/>
</dbReference>
<protein>
    <recommendedName>
        <fullName evidence="1">Bulb-type lectin domain-containing protein</fullName>
    </recommendedName>
</protein>
<comment type="caution">
    <text evidence="2">The sequence shown here is derived from an EMBL/GenBank/DDBJ whole genome shotgun (WGS) entry which is preliminary data.</text>
</comment>
<evidence type="ECO:0000313" key="3">
    <source>
        <dbReference type="Proteomes" id="UP000193719"/>
    </source>
</evidence>
<dbReference type="Gene3D" id="2.90.10.10">
    <property type="entry name" value="Bulb-type lectin domain"/>
    <property type="match status" value="1"/>
</dbReference>